<evidence type="ECO:0000256" key="6">
    <source>
        <dbReference type="SAM" id="MobiDB-lite"/>
    </source>
</evidence>
<dbReference type="RefSeq" id="WP_235641612.1">
    <property type="nucleotide sequence ID" value="NZ_FZOC01000007.1"/>
</dbReference>
<evidence type="ECO:0000313" key="9">
    <source>
        <dbReference type="EMBL" id="SNS14271.1"/>
    </source>
</evidence>
<dbReference type="PANTHER" id="PTHR32322">
    <property type="entry name" value="INNER MEMBRANE TRANSPORTER"/>
    <property type="match status" value="1"/>
</dbReference>
<reference evidence="9 10" key="1">
    <citation type="submission" date="2017-06" db="EMBL/GenBank/DDBJ databases">
        <authorList>
            <person name="Kim H.J."/>
            <person name="Triplett B.A."/>
        </authorList>
    </citation>
    <scope>NUCLEOTIDE SEQUENCE [LARGE SCALE GENOMIC DNA]</scope>
    <source>
        <strain evidence="9 10">DSM 13116</strain>
    </source>
</reference>
<gene>
    <name evidence="9" type="ORF">SAMN04488503_2909</name>
</gene>
<feature type="transmembrane region" description="Helical" evidence="7">
    <location>
        <begin position="207"/>
        <end position="227"/>
    </location>
</feature>
<feature type="transmembrane region" description="Helical" evidence="7">
    <location>
        <begin position="7"/>
        <end position="28"/>
    </location>
</feature>
<evidence type="ECO:0000313" key="10">
    <source>
        <dbReference type="Proteomes" id="UP000198324"/>
    </source>
</evidence>
<dbReference type="AlphaFoldDB" id="A0A239C3R4"/>
<feature type="domain" description="EamA" evidence="8">
    <location>
        <begin position="14"/>
        <end position="163"/>
    </location>
</feature>
<keyword evidence="5 7" id="KW-0472">Membrane</keyword>
<dbReference type="Proteomes" id="UP000198324">
    <property type="component" value="Unassembled WGS sequence"/>
</dbReference>
<evidence type="ECO:0000259" key="8">
    <source>
        <dbReference type="Pfam" id="PF00892"/>
    </source>
</evidence>
<accession>A0A239C3R4</accession>
<name>A0A239C3R4_9BACT</name>
<sequence>MSAARPGLAVYAKLVGSMALWGATWVSGRYVAQVLSPFAAAFLRFLFASTFLYLLLCRATAQLGGQAGQAHGGTPPDASRTRWPRPPRALLPGLAFLGFTGVFLYNALFFSGLARIPAGRAAMIVACVPSAVALYSGLVLRSPTGLVKGLGIALSLAGVSVILSEGNPLSLFTHGADPGDLLILGCVAAWAAYTIAGGRVMRRATPLAAVTWSCVLGCAMLLPAALATGLAGQVLAADWIIWANMAFLGVGATGLAFTWYYDGILALGAARASVFINLVPVFATALGCALLGEGVGLPLVAGGLMVLGGVALANRTAASGQSGQGRNDGKRTDGVRSGADQGRP</sequence>
<dbReference type="GO" id="GO:0016020">
    <property type="term" value="C:membrane"/>
    <property type="evidence" value="ECO:0007669"/>
    <property type="project" value="UniProtKB-SubCell"/>
</dbReference>
<feature type="transmembrane region" description="Helical" evidence="7">
    <location>
        <begin position="272"/>
        <end position="292"/>
    </location>
</feature>
<evidence type="ECO:0000256" key="7">
    <source>
        <dbReference type="SAM" id="Phobius"/>
    </source>
</evidence>
<feature type="transmembrane region" description="Helical" evidence="7">
    <location>
        <begin position="121"/>
        <end position="138"/>
    </location>
</feature>
<feature type="region of interest" description="Disordered" evidence="6">
    <location>
        <begin position="319"/>
        <end position="344"/>
    </location>
</feature>
<comment type="similarity">
    <text evidence="2">Belongs to the EamA transporter family.</text>
</comment>
<feature type="domain" description="EamA" evidence="8">
    <location>
        <begin position="178"/>
        <end position="314"/>
    </location>
</feature>
<dbReference type="InterPro" id="IPR000620">
    <property type="entry name" value="EamA_dom"/>
</dbReference>
<feature type="transmembrane region" description="Helical" evidence="7">
    <location>
        <begin position="145"/>
        <end position="162"/>
    </location>
</feature>
<dbReference type="InterPro" id="IPR037185">
    <property type="entry name" value="EmrE-like"/>
</dbReference>
<evidence type="ECO:0000256" key="5">
    <source>
        <dbReference type="ARBA" id="ARBA00023136"/>
    </source>
</evidence>
<dbReference type="SUPFAM" id="SSF103481">
    <property type="entry name" value="Multidrug resistance efflux transporter EmrE"/>
    <property type="match status" value="2"/>
</dbReference>
<evidence type="ECO:0000256" key="4">
    <source>
        <dbReference type="ARBA" id="ARBA00022989"/>
    </source>
</evidence>
<feature type="transmembrane region" description="Helical" evidence="7">
    <location>
        <begin position="239"/>
        <end position="260"/>
    </location>
</feature>
<comment type="subcellular location">
    <subcellularLocation>
        <location evidence="1">Membrane</location>
        <topology evidence="1">Multi-pass membrane protein</topology>
    </subcellularLocation>
</comment>
<evidence type="ECO:0000256" key="1">
    <source>
        <dbReference type="ARBA" id="ARBA00004141"/>
    </source>
</evidence>
<keyword evidence="4 7" id="KW-1133">Transmembrane helix</keyword>
<feature type="transmembrane region" description="Helical" evidence="7">
    <location>
        <begin position="89"/>
        <end position="109"/>
    </location>
</feature>
<proteinExistence type="inferred from homology"/>
<keyword evidence="10" id="KW-1185">Reference proteome</keyword>
<dbReference type="Pfam" id="PF00892">
    <property type="entry name" value="EamA"/>
    <property type="match status" value="2"/>
</dbReference>
<protein>
    <submittedName>
        <fullName evidence="9">Permease of the drug/metabolite transporter (DMT) superfamily</fullName>
    </submittedName>
</protein>
<dbReference type="EMBL" id="FZOC01000007">
    <property type="protein sequence ID" value="SNS14271.1"/>
    <property type="molecule type" value="Genomic_DNA"/>
</dbReference>
<feature type="transmembrane region" description="Helical" evidence="7">
    <location>
        <begin position="34"/>
        <end position="56"/>
    </location>
</feature>
<dbReference type="InterPro" id="IPR050638">
    <property type="entry name" value="AA-Vitamin_Transporters"/>
</dbReference>
<evidence type="ECO:0000256" key="2">
    <source>
        <dbReference type="ARBA" id="ARBA00007362"/>
    </source>
</evidence>
<organism evidence="9 10">
    <name type="scientific">Humidesulfovibrio mexicanus</name>
    <dbReference type="NCBI Taxonomy" id="147047"/>
    <lineage>
        <taxon>Bacteria</taxon>
        <taxon>Pseudomonadati</taxon>
        <taxon>Thermodesulfobacteriota</taxon>
        <taxon>Desulfovibrionia</taxon>
        <taxon>Desulfovibrionales</taxon>
        <taxon>Desulfovibrionaceae</taxon>
        <taxon>Humidesulfovibrio</taxon>
    </lineage>
</organism>
<feature type="transmembrane region" description="Helical" evidence="7">
    <location>
        <begin position="182"/>
        <end position="200"/>
    </location>
</feature>
<evidence type="ECO:0000256" key="3">
    <source>
        <dbReference type="ARBA" id="ARBA00022692"/>
    </source>
</evidence>
<keyword evidence="3 7" id="KW-0812">Transmembrane</keyword>
<dbReference type="PANTHER" id="PTHR32322:SF2">
    <property type="entry name" value="EAMA DOMAIN-CONTAINING PROTEIN"/>
    <property type="match status" value="1"/>
</dbReference>